<evidence type="ECO:0000313" key="2">
    <source>
        <dbReference type="EMBL" id="KAK3938842.1"/>
    </source>
</evidence>
<accession>A0AAN6N455</accession>
<feature type="compositionally biased region" description="Polar residues" evidence="1">
    <location>
        <begin position="284"/>
        <end position="293"/>
    </location>
</feature>
<gene>
    <name evidence="2" type="ORF">QBC46DRAFT_355506</name>
</gene>
<feature type="compositionally biased region" description="Low complexity" evidence="1">
    <location>
        <begin position="306"/>
        <end position="316"/>
    </location>
</feature>
<feature type="region of interest" description="Disordered" evidence="1">
    <location>
        <begin position="50"/>
        <end position="147"/>
    </location>
</feature>
<feature type="region of interest" description="Disordered" evidence="1">
    <location>
        <begin position="622"/>
        <end position="661"/>
    </location>
</feature>
<feature type="compositionally biased region" description="Basic residues" evidence="1">
    <location>
        <begin position="401"/>
        <end position="418"/>
    </location>
</feature>
<feature type="compositionally biased region" description="Low complexity" evidence="1">
    <location>
        <begin position="57"/>
        <end position="70"/>
    </location>
</feature>
<feature type="region of interest" description="Disordered" evidence="1">
    <location>
        <begin position="188"/>
        <end position="338"/>
    </location>
</feature>
<sequence length="841" mass="92350">MGRVRKRSPTTPTRLSQRFRTGKAATLPPLLAKKGILSKTIEILGSVFGNSTEEETSTPPNSARSNPPRSAARRAHQPPATTNGSNTSAVRSPQPRPDTPRPAVQTNNVLGWSTGEYRPYTSNVRRHNGGSANYTSSSTTPLYPNPLPSPWASAEKYGATTGEFNPYRPDKEAREHIDPDHDFTLQARRRRNAEGGLSIAGPGNAFWPQGMASGPPIKTSGRRGAVSGQSPGEPSPEAKAGVHAIATEFHNNTAPAPDPSSASSDPRVRRSGRPRKITEKLRESQTQTQTDSNLYPALREIYQEITFSTTPSPTDTTPEKPEKKNAGNGRQKIQWPPPPGTMLCMECFMEEATRAQQIRQTFLQVFRILGGDDVFNTIQRAHLIHVTDSDSNPPSSTGGNPKKRCRSSPHPSIRRRKSGKDEEYRASASEEDEEVAEIGVRGRSTTRSFVRGVAKVATEKDAEILAKKATANPRGQTAFNDLESDIKGLILLKEYLKQLAGSIEIEERVEVERLLEEVRDLVGWTVADIRKYQQDAKAALAQAAEGLCSVPKDKGSSSSQNSGGERPAESESALASIERTLTTNYSKNPKSSHGSSQELISLVDGLPSVLWDAVSCLLTTTRPEQKLKSDPSSIPPSSPVSPASDEPPVKRQRRFGPGILPEDEGLQNWRWGHLKRKLGGLSLVRDMALRCTYCTSRSRPSSGKKAISRNITPWHDMLGPFDDRQMQDFSADLKSAYDFLHIVMHLHRGALSVDYAGLLFCVDLSADDYNNADDKTQKMPEPKIVVQHVSSIFDMATEALYNRGDVIKSLIKKEQEGKERQRREVQFAADAIPIVPGVVIR</sequence>
<dbReference type="Proteomes" id="UP001303473">
    <property type="component" value="Unassembled WGS sequence"/>
</dbReference>
<feature type="region of interest" description="Disordered" evidence="1">
    <location>
        <begin position="160"/>
        <end position="179"/>
    </location>
</feature>
<dbReference type="AlphaFoldDB" id="A0AAN6N455"/>
<comment type="caution">
    <text evidence="2">The sequence shown here is derived from an EMBL/GenBank/DDBJ whole genome shotgun (WGS) entry which is preliminary data.</text>
</comment>
<feature type="region of interest" description="Disordered" evidence="1">
    <location>
        <begin position="386"/>
        <end position="439"/>
    </location>
</feature>
<feature type="region of interest" description="Disordered" evidence="1">
    <location>
        <begin position="1"/>
        <end position="28"/>
    </location>
</feature>
<feature type="compositionally biased region" description="Polar residues" evidence="1">
    <location>
        <begin position="9"/>
        <end position="19"/>
    </location>
</feature>
<feature type="compositionally biased region" description="Basic and acidic residues" evidence="1">
    <location>
        <begin position="168"/>
        <end position="179"/>
    </location>
</feature>
<evidence type="ECO:0000256" key="1">
    <source>
        <dbReference type="SAM" id="MobiDB-lite"/>
    </source>
</evidence>
<feature type="compositionally biased region" description="Polar residues" evidence="1">
    <location>
        <begin position="389"/>
        <end position="399"/>
    </location>
</feature>
<dbReference type="EMBL" id="MU853821">
    <property type="protein sequence ID" value="KAK3938842.1"/>
    <property type="molecule type" value="Genomic_DNA"/>
</dbReference>
<keyword evidence="3" id="KW-1185">Reference proteome</keyword>
<organism evidence="2 3">
    <name type="scientific">Diplogelasinospora grovesii</name>
    <dbReference type="NCBI Taxonomy" id="303347"/>
    <lineage>
        <taxon>Eukaryota</taxon>
        <taxon>Fungi</taxon>
        <taxon>Dikarya</taxon>
        <taxon>Ascomycota</taxon>
        <taxon>Pezizomycotina</taxon>
        <taxon>Sordariomycetes</taxon>
        <taxon>Sordariomycetidae</taxon>
        <taxon>Sordariales</taxon>
        <taxon>Diplogelasinosporaceae</taxon>
        <taxon>Diplogelasinospora</taxon>
    </lineage>
</organism>
<feature type="compositionally biased region" description="Polar residues" evidence="1">
    <location>
        <begin position="79"/>
        <end position="91"/>
    </location>
</feature>
<feature type="compositionally biased region" description="Polar residues" evidence="1">
    <location>
        <begin position="130"/>
        <end position="142"/>
    </location>
</feature>
<proteinExistence type="predicted"/>
<feature type="region of interest" description="Disordered" evidence="1">
    <location>
        <begin position="549"/>
        <end position="573"/>
    </location>
</feature>
<evidence type="ECO:0000313" key="3">
    <source>
        <dbReference type="Proteomes" id="UP001303473"/>
    </source>
</evidence>
<reference evidence="3" key="1">
    <citation type="journal article" date="2023" name="Mol. Phylogenet. Evol.">
        <title>Genome-scale phylogeny and comparative genomics of the fungal order Sordariales.</title>
        <authorList>
            <person name="Hensen N."/>
            <person name="Bonometti L."/>
            <person name="Westerberg I."/>
            <person name="Brannstrom I.O."/>
            <person name="Guillou S."/>
            <person name="Cros-Aarteil S."/>
            <person name="Calhoun S."/>
            <person name="Haridas S."/>
            <person name="Kuo A."/>
            <person name="Mondo S."/>
            <person name="Pangilinan J."/>
            <person name="Riley R."/>
            <person name="LaButti K."/>
            <person name="Andreopoulos B."/>
            <person name="Lipzen A."/>
            <person name="Chen C."/>
            <person name="Yan M."/>
            <person name="Daum C."/>
            <person name="Ng V."/>
            <person name="Clum A."/>
            <person name="Steindorff A."/>
            <person name="Ohm R.A."/>
            <person name="Martin F."/>
            <person name="Silar P."/>
            <person name="Natvig D.O."/>
            <person name="Lalanne C."/>
            <person name="Gautier V."/>
            <person name="Ament-Velasquez S.L."/>
            <person name="Kruys A."/>
            <person name="Hutchinson M.I."/>
            <person name="Powell A.J."/>
            <person name="Barry K."/>
            <person name="Miller A.N."/>
            <person name="Grigoriev I.V."/>
            <person name="Debuchy R."/>
            <person name="Gladieux P."/>
            <person name="Hiltunen Thoren M."/>
            <person name="Johannesson H."/>
        </authorList>
    </citation>
    <scope>NUCLEOTIDE SEQUENCE [LARGE SCALE GENOMIC DNA]</scope>
    <source>
        <strain evidence="3">CBS 340.73</strain>
    </source>
</reference>
<protein>
    <submittedName>
        <fullName evidence="2">Uncharacterized protein</fullName>
    </submittedName>
</protein>
<name>A0AAN6N455_9PEZI</name>